<comment type="caution">
    <text evidence="1">The sequence shown here is derived from an EMBL/GenBank/DDBJ whole genome shotgun (WGS) entry which is preliminary data.</text>
</comment>
<dbReference type="AlphaFoldDB" id="A0A399D6L2"/>
<evidence type="ECO:0008006" key="3">
    <source>
        <dbReference type="Google" id="ProtNLM"/>
    </source>
</evidence>
<sequence>MKRISYHIILQIMLIFSTLLFNVSCDEEEIVDNTPDQLFRPVTLSAYVNEASVTFSWVPIANATYQLEVSRDSLLFQQDLQVFNIDEGEEILSVENLWSNSLYSARIKAVSVDEAVKDSEYKQITFTTGTENIFYGVTDEDVGTDYVLLKWKIGKEVSHIVVSGNGANDVTIPLNASDVSALQKRIEGLNSETQYIFKIYLGEMLRGTISVTTN</sequence>
<dbReference type="InterPro" id="IPR036116">
    <property type="entry name" value="FN3_sf"/>
</dbReference>
<accession>A0A399D6L2</accession>
<dbReference type="RefSeq" id="WP_119348211.1">
    <property type="nucleotide sequence ID" value="NZ_QWET01000001.1"/>
</dbReference>
<dbReference type="OrthoDB" id="691503at2"/>
<dbReference type="Proteomes" id="UP000266441">
    <property type="component" value="Unassembled WGS sequence"/>
</dbReference>
<dbReference type="Gene3D" id="2.60.40.10">
    <property type="entry name" value="Immunoglobulins"/>
    <property type="match status" value="1"/>
</dbReference>
<gene>
    <name evidence="1" type="ORF">D1164_01815</name>
</gene>
<evidence type="ECO:0000313" key="2">
    <source>
        <dbReference type="Proteomes" id="UP000266441"/>
    </source>
</evidence>
<keyword evidence="2" id="KW-1185">Reference proteome</keyword>
<organism evidence="1 2">
    <name type="scientific">Mariniphaga sediminis</name>
    <dbReference type="NCBI Taxonomy" id="1628158"/>
    <lineage>
        <taxon>Bacteria</taxon>
        <taxon>Pseudomonadati</taxon>
        <taxon>Bacteroidota</taxon>
        <taxon>Bacteroidia</taxon>
        <taxon>Marinilabiliales</taxon>
        <taxon>Prolixibacteraceae</taxon>
        <taxon>Mariniphaga</taxon>
    </lineage>
</organism>
<dbReference type="InterPro" id="IPR013783">
    <property type="entry name" value="Ig-like_fold"/>
</dbReference>
<dbReference type="EMBL" id="QWET01000001">
    <property type="protein sequence ID" value="RIH67187.1"/>
    <property type="molecule type" value="Genomic_DNA"/>
</dbReference>
<protein>
    <recommendedName>
        <fullName evidence="3">Fibronectin type-III domain-containing protein</fullName>
    </recommendedName>
</protein>
<name>A0A399D6L2_9BACT</name>
<reference evidence="1 2" key="1">
    <citation type="journal article" date="2015" name="Int. J. Syst. Evol. Microbiol.">
        <title>Mariniphaga sediminis sp. nov., isolated from coastal sediment.</title>
        <authorList>
            <person name="Wang F.Q."/>
            <person name="Shen Q.Y."/>
            <person name="Chen G.J."/>
            <person name="Du Z.J."/>
        </authorList>
    </citation>
    <scope>NUCLEOTIDE SEQUENCE [LARGE SCALE GENOMIC DNA]</scope>
    <source>
        <strain evidence="1 2">SY21</strain>
    </source>
</reference>
<evidence type="ECO:0000313" key="1">
    <source>
        <dbReference type="EMBL" id="RIH67187.1"/>
    </source>
</evidence>
<proteinExistence type="predicted"/>
<dbReference type="SUPFAM" id="SSF49265">
    <property type="entry name" value="Fibronectin type III"/>
    <property type="match status" value="1"/>
</dbReference>